<feature type="transmembrane region" description="Helical" evidence="1">
    <location>
        <begin position="29"/>
        <end position="51"/>
    </location>
</feature>
<dbReference type="Proteomes" id="UP000095651">
    <property type="component" value="Unassembled WGS sequence"/>
</dbReference>
<dbReference type="InterPro" id="IPR010390">
    <property type="entry name" value="ABC-2_transporter-like"/>
</dbReference>
<dbReference type="EMBL" id="CYZE01000022">
    <property type="protein sequence ID" value="CUP24865.1"/>
    <property type="molecule type" value="Genomic_DNA"/>
</dbReference>
<feature type="transmembrane region" description="Helical" evidence="1">
    <location>
        <begin position="120"/>
        <end position="140"/>
    </location>
</feature>
<keyword evidence="1" id="KW-0812">Transmembrane</keyword>
<evidence type="ECO:0000256" key="1">
    <source>
        <dbReference type="SAM" id="Phobius"/>
    </source>
</evidence>
<gene>
    <name evidence="2" type="ORF">ERS852407_05419</name>
</gene>
<dbReference type="AlphaFoldDB" id="A0A174LSX0"/>
<feature type="transmembrane region" description="Helical" evidence="1">
    <location>
        <begin position="152"/>
        <end position="179"/>
    </location>
</feature>
<keyword evidence="1" id="KW-1133">Transmembrane helix</keyword>
<accession>A0A174LSX0</accession>
<organism evidence="2 3">
    <name type="scientific">Hungatella hathewayi</name>
    <dbReference type="NCBI Taxonomy" id="154046"/>
    <lineage>
        <taxon>Bacteria</taxon>
        <taxon>Bacillati</taxon>
        <taxon>Bacillota</taxon>
        <taxon>Clostridia</taxon>
        <taxon>Lachnospirales</taxon>
        <taxon>Lachnospiraceae</taxon>
        <taxon>Hungatella</taxon>
    </lineage>
</organism>
<protein>
    <submittedName>
        <fullName evidence="2">ABC-type uncharacterized transport system, permease component</fullName>
    </submittedName>
</protein>
<evidence type="ECO:0000313" key="3">
    <source>
        <dbReference type="Proteomes" id="UP000095651"/>
    </source>
</evidence>
<dbReference type="PANTHER" id="PTHR36833:SF1">
    <property type="entry name" value="INTEGRAL MEMBRANE TRANSPORT PROTEIN"/>
    <property type="match status" value="1"/>
</dbReference>
<name>A0A174LSX0_9FIRM</name>
<sequence>MVDNLKILLRLYRQYTKMDLLWFLRDTRYCLLQIVSDTICACCTIAGVFLLSEKFGGFGGMNQAEILFMMGFSTLVDGVYMMFFIGNNTAMISRIIGRGQLDHVIIQPVPIWAELLAQGFSPLSGSSMLICGIGLTTYAVNRLPISVTMPWLMLLLIYAVSATALIISFMTLLSCAAFYAPAAAEEIAQVGKDLFTSLKTYPLGTMSHSVRRLFLTVLPVGLAAWFPSALLLKAGYGEFGLPMLLQACYLPTAAFALSLLTIYVFKKGMKYYAVNGSPRYSGFGHR</sequence>
<proteinExistence type="predicted"/>
<feature type="transmembrane region" description="Helical" evidence="1">
    <location>
        <begin position="66"/>
        <end position="85"/>
    </location>
</feature>
<dbReference type="Pfam" id="PF06182">
    <property type="entry name" value="ABC2_membrane_6"/>
    <property type="match status" value="1"/>
</dbReference>
<feature type="transmembrane region" description="Helical" evidence="1">
    <location>
        <begin position="213"/>
        <end position="232"/>
    </location>
</feature>
<keyword evidence="1" id="KW-0472">Membrane</keyword>
<reference evidence="2 3" key="1">
    <citation type="submission" date="2015-09" db="EMBL/GenBank/DDBJ databases">
        <authorList>
            <consortium name="Pathogen Informatics"/>
        </authorList>
    </citation>
    <scope>NUCLEOTIDE SEQUENCE [LARGE SCALE GENOMIC DNA]</scope>
    <source>
        <strain evidence="2 3">2789STDY5608850</strain>
    </source>
</reference>
<evidence type="ECO:0000313" key="2">
    <source>
        <dbReference type="EMBL" id="CUP24865.1"/>
    </source>
</evidence>
<dbReference type="PANTHER" id="PTHR36833">
    <property type="entry name" value="SLR0610 PROTEIN-RELATED"/>
    <property type="match status" value="1"/>
</dbReference>
<feature type="transmembrane region" description="Helical" evidence="1">
    <location>
        <begin position="244"/>
        <end position="265"/>
    </location>
</feature>